<dbReference type="NCBIfam" id="NF038402">
    <property type="entry name" value="TroA_like"/>
    <property type="match status" value="1"/>
</dbReference>
<organism evidence="4 5">
    <name type="scientific">Propionispora vibrioides</name>
    <dbReference type="NCBI Taxonomy" id="112903"/>
    <lineage>
        <taxon>Bacteria</taxon>
        <taxon>Bacillati</taxon>
        <taxon>Bacillota</taxon>
        <taxon>Negativicutes</taxon>
        <taxon>Selenomonadales</taxon>
        <taxon>Sporomusaceae</taxon>
        <taxon>Propionispora</taxon>
    </lineage>
</organism>
<evidence type="ECO:0000313" key="5">
    <source>
        <dbReference type="Proteomes" id="UP000198847"/>
    </source>
</evidence>
<dbReference type="STRING" id="112903.SAMN04490178_1458"/>
<name>A0A1H8Y5P1_9FIRM</name>
<dbReference type="PROSITE" id="PS50983">
    <property type="entry name" value="FE_B12_PBP"/>
    <property type="match status" value="1"/>
</dbReference>
<gene>
    <name evidence="4" type="ORF">SAMN04490178_1458</name>
</gene>
<dbReference type="RefSeq" id="WP_091752347.1">
    <property type="nucleotide sequence ID" value="NZ_FODY01000045.1"/>
</dbReference>
<dbReference type="Proteomes" id="UP000198847">
    <property type="component" value="Unassembled WGS sequence"/>
</dbReference>
<comment type="similarity">
    <text evidence="1">Belongs to the bacterial solute-binding protein 8 family.</text>
</comment>
<dbReference type="SUPFAM" id="SSF53807">
    <property type="entry name" value="Helical backbone' metal receptor"/>
    <property type="match status" value="1"/>
</dbReference>
<reference evidence="4 5" key="1">
    <citation type="submission" date="2016-10" db="EMBL/GenBank/DDBJ databases">
        <authorList>
            <person name="de Groot N.N."/>
        </authorList>
    </citation>
    <scope>NUCLEOTIDE SEQUENCE [LARGE SCALE GENOMIC DNA]</scope>
    <source>
        <strain evidence="4 5">DSM 13305</strain>
    </source>
</reference>
<dbReference type="PANTHER" id="PTHR30535:SF34">
    <property type="entry name" value="MOLYBDATE-BINDING PROTEIN MOLA"/>
    <property type="match status" value="1"/>
</dbReference>
<keyword evidence="5" id="KW-1185">Reference proteome</keyword>
<evidence type="ECO:0000256" key="2">
    <source>
        <dbReference type="ARBA" id="ARBA00022729"/>
    </source>
</evidence>
<dbReference type="GO" id="GO:0071281">
    <property type="term" value="P:cellular response to iron ion"/>
    <property type="evidence" value="ECO:0007669"/>
    <property type="project" value="TreeGrafter"/>
</dbReference>
<dbReference type="InterPro" id="IPR050902">
    <property type="entry name" value="ABC_Transporter_SBP"/>
</dbReference>
<dbReference type="EMBL" id="FODY01000045">
    <property type="protein sequence ID" value="SEP47439.1"/>
    <property type="molecule type" value="Genomic_DNA"/>
</dbReference>
<evidence type="ECO:0000259" key="3">
    <source>
        <dbReference type="PROSITE" id="PS50983"/>
    </source>
</evidence>
<dbReference type="AlphaFoldDB" id="A0A1H8Y5P1"/>
<dbReference type="InterPro" id="IPR002491">
    <property type="entry name" value="ABC_transptr_periplasmic_BD"/>
</dbReference>
<evidence type="ECO:0000313" key="4">
    <source>
        <dbReference type="EMBL" id="SEP47439.1"/>
    </source>
</evidence>
<evidence type="ECO:0000256" key="1">
    <source>
        <dbReference type="ARBA" id="ARBA00008814"/>
    </source>
</evidence>
<dbReference type="InterPro" id="IPR054828">
    <property type="entry name" value="Vit_B12_bind_prot"/>
</dbReference>
<dbReference type="OrthoDB" id="9816357at2"/>
<protein>
    <submittedName>
        <fullName evidence="4">Iron complex transport system substrate-binding protein</fullName>
    </submittedName>
</protein>
<accession>A0A1H8Y5P1</accession>
<sequence>MDRDHNDTSLSQATGLSECRCSRCNRLLFKGQVKYVEIQCPKCNLVQTIKKGRSLRLVALNASNVDLFYAAGGQLVGRPNTRALSSDLMDKIKDVPSIGETPSPDIEQIIALKPDLVLAADIHLHHSMLTSLAQAGIPMYIQKLNNYQQISQALLFYGELTNHPRQANQVIERLNNKLQQAQERSKNKPSPRVLIVWGSAEDFYMALPSSFTGDLIYRLNASNVAESITGQEESYLPLSLDFAVQADPDIILIIPHSYEQKVNDKIRNELTVQPAWQDLKAVRKNRVYQLPYHLFAVNPGSRVDEAIDYLLQLFYPDA</sequence>
<dbReference type="Gene3D" id="3.40.50.1980">
    <property type="entry name" value="Nitrogenase molybdenum iron protein domain"/>
    <property type="match status" value="2"/>
</dbReference>
<keyword evidence="2" id="KW-0732">Signal</keyword>
<proteinExistence type="inferred from homology"/>
<feature type="domain" description="Fe/B12 periplasmic-binding" evidence="3">
    <location>
        <begin position="56"/>
        <end position="318"/>
    </location>
</feature>
<dbReference type="PANTHER" id="PTHR30535">
    <property type="entry name" value="VITAMIN B12-BINDING PROTEIN"/>
    <property type="match status" value="1"/>
</dbReference>
<dbReference type="Pfam" id="PF01497">
    <property type="entry name" value="Peripla_BP_2"/>
    <property type="match status" value="1"/>
</dbReference>